<gene>
    <name evidence="3" type="ORF">B0H16DRAFT_1732710</name>
</gene>
<evidence type="ECO:0000313" key="4">
    <source>
        <dbReference type="Proteomes" id="UP001215598"/>
    </source>
</evidence>
<feature type="signal peptide" evidence="1">
    <location>
        <begin position="1"/>
        <end position="18"/>
    </location>
</feature>
<keyword evidence="4" id="KW-1185">Reference proteome</keyword>
<keyword evidence="1" id="KW-0732">Signal</keyword>
<dbReference type="Pfam" id="PF10544">
    <property type="entry name" value="T5orf172"/>
    <property type="match status" value="1"/>
</dbReference>
<dbReference type="EMBL" id="JARKIB010000144">
    <property type="protein sequence ID" value="KAJ7732509.1"/>
    <property type="molecule type" value="Genomic_DNA"/>
</dbReference>
<dbReference type="Proteomes" id="UP001215598">
    <property type="component" value="Unassembled WGS sequence"/>
</dbReference>
<proteinExistence type="predicted"/>
<comment type="caution">
    <text evidence="3">The sequence shown here is derived from an EMBL/GenBank/DDBJ whole genome shotgun (WGS) entry which is preliminary data.</text>
</comment>
<sequence length="145" mass="17442">MEWLSYIILAWFMVSSMARPCTPKDGPGEVYLFFIKDAQGRYVVKIGESVQPKERKSQWNRKCWPEEHEWFAYTIHVPKRKRMEAYLHQWATLRGAWLGRVECKFCHTRHQEKFYLDACGGIKEIIEAAEYIAYLKGWTYNWRKL</sequence>
<evidence type="ECO:0000256" key="1">
    <source>
        <dbReference type="SAM" id="SignalP"/>
    </source>
</evidence>
<dbReference type="AlphaFoldDB" id="A0AAD7I0L6"/>
<feature type="chain" id="PRO_5041979776" description="Bacteriophage T5 Orf172 DNA-binding domain-containing protein" evidence="1">
    <location>
        <begin position="19"/>
        <end position="145"/>
    </location>
</feature>
<evidence type="ECO:0000259" key="2">
    <source>
        <dbReference type="Pfam" id="PF10544"/>
    </source>
</evidence>
<evidence type="ECO:0000313" key="3">
    <source>
        <dbReference type="EMBL" id="KAJ7732509.1"/>
    </source>
</evidence>
<protein>
    <recommendedName>
        <fullName evidence="2">Bacteriophage T5 Orf172 DNA-binding domain-containing protein</fullName>
    </recommendedName>
</protein>
<accession>A0AAD7I0L6</accession>
<organism evidence="3 4">
    <name type="scientific">Mycena metata</name>
    <dbReference type="NCBI Taxonomy" id="1033252"/>
    <lineage>
        <taxon>Eukaryota</taxon>
        <taxon>Fungi</taxon>
        <taxon>Dikarya</taxon>
        <taxon>Basidiomycota</taxon>
        <taxon>Agaricomycotina</taxon>
        <taxon>Agaricomycetes</taxon>
        <taxon>Agaricomycetidae</taxon>
        <taxon>Agaricales</taxon>
        <taxon>Marasmiineae</taxon>
        <taxon>Mycenaceae</taxon>
        <taxon>Mycena</taxon>
    </lineage>
</organism>
<reference evidence="3" key="1">
    <citation type="submission" date="2023-03" db="EMBL/GenBank/DDBJ databases">
        <title>Massive genome expansion in bonnet fungi (Mycena s.s.) driven by repeated elements and novel gene families across ecological guilds.</title>
        <authorList>
            <consortium name="Lawrence Berkeley National Laboratory"/>
            <person name="Harder C.B."/>
            <person name="Miyauchi S."/>
            <person name="Viragh M."/>
            <person name="Kuo A."/>
            <person name="Thoen E."/>
            <person name="Andreopoulos B."/>
            <person name="Lu D."/>
            <person name="Skrede I."/>
            <person name="Drula E."/>
            <person name="Henrissat B."/>
            <person name="Morin E."/>
            <person name="Kohler A."/>
            <person name="Barry K."/>
            <person name="LaButti K."/>
            <person name="Morin E."/>
            <person name="Salamov A."/>
            <person name="Lipzen A."/>
            <person name="Mereny Z."/>
            <person name="Hegedus B."/>
            <person name="Baldrian P."/>
            <person name="Stursova M."/>
            <person name="Weitz H."/>
            <person name="Taylor A."/>
            <person name="Grigoriev I.V."/>
            <person name="Nagy L.G."/>
            <person name="Martin F."/>
            <person name="Kauserud H."/>
        </authorList>
    </citation>
    <scope>NUCLEOTIDE SEQUENCE</scope>
    <source>
        <strain evidence="3">CBHHK182m</strain>
    </source>
</reference>
<name>A0AAD7I0L6_9AGAR</name>
<feature type="domain" description="Bacteriophage T5 Orf172 DNA-binding" evidence="2">
    <location>
        <begin position="30"/>
        <end position="128"/>
    </location>
</feature>
<dbReference type="InterPro" id="IPR018306">
    <property type="entry name" value="Phage_T5_Orf172_DNA-bd"/>
</dbReference>